<feature type="signal peptide" evidence="3">
    <location>
        <begin position="1"/>
        <end position="22"/>
    </location>
</feature>
<dbReference type="Gene3D" id="2.60.40.420">
    <property type="entry name" value="Cupredoxins - blue copper proteins"/>
    <property type="match status" value="1"/>
</dbReference>
<dbReference type="PROSITE" id="PS51257">
    <property type="entry name" value="PROKAR_LIPOPROTEIN"/>
    <property type="match status" value="1"/>
</dbReference>
<keyword evidence="2" id="KW-0186">Copper</keyword>
<keyword evidence="1" id="KW-0479">Metal-binding</keyword>
<dbReference type="PANTHER" id="PTHR38439">
    <property type="entry name" value="AURACYANIN-B"/>
    <property type="match status" value="1"/>
</dbReference>
<dbReference type="EMBL" id="VBAP01000044">
    <property type="protein sequence ID" value="TMI75312.1"/>
    <property type="molecule type" value="Genomic_DNA"/>
</dbReference>
<evidence type="ECO:0000256" key="3">
    <source>
        <dbReference type="SAM" id="SignalP"/>
    </source>
</evidence>
<sequence length="129" mass="13478">MAMRRWIWLGIVVMLVAAFAAACGGGGQQGGGQPSGTPEGSAVMVSEKEWTIQFASSTMKPGKVKLLIKNEGTIEHNFVIEGTSVDLEAIPPGSTKEVTVDLKPGTYNVLCTIAGHSEAGMKTTITVAQ</sequence>
<dbReference type="Pfam" id="PF13473">
    <property type="entry name" value="Cupredoxin_1"/>
    <property type="match status" value="1"/>
</dbReference>
<feature type="domain" description="EfeO-type cupredoxin-like" evidence="4">
    <location>
        <begin position="51"/>
        <end position="126"/>
    </location>
</feature>
<dbReference type="PANTHER" id="PTHR38439:SF3">
    <property type="entry name" value="COPPER-RESISTANT CUPROPROTEIN COPI"/>
    <property type="match status" value="1"/>
</dbReference>
<dbReference type="GO" id="GO:0046872">
    <property type="term" value="F:metal ion binding"/>
    <property type="evidence" value="ECO:0007669"/>
    <property type="project" value="UniProtKB-KW"/>
</dbReference>
<dbReference type="InterPro" id="IPR050845">
    <property type="entry name" value="Cu-binding_ET"/>
</dbReference>
<dbReference type="Proteomes" id="UP000318834">
    <property type="component" value="Unassembled WGS sequence"/>
</dbReference>
<reference evidence="5 6" key="1">
    <citation type="journal article" date="2019" name="Nat. Microbiol.">
        <title>Mediterranean grassland soil C-N compound turnover is dependent on rainfall and depth, and is mediated by genomically divergent microorganisms.</title>
        <authorList>
            <person name="Diamond S."/>
            <person name="Andeer P.F."/>
            <person name="Li Z."/>
            <person name="Crits-Christoph A."/>
            <person name="Burstein D."/>
            <person name="Anantharaman K."/>
            <person name="Lane K.R."/>
            <person name="Thomas B.C."/>
            <person name="Pan C."/>
            <person name="Northen T.R."/>
            <person name="Banfield J.F."/>
        </authorList>
    </citation>
    <scope>NUCLEOTIDE SEQUENCE [LARGE SCALE GENOMIC DNA]</scope>
    <source>
        <strain evidence="5">NP_8</strain>
    </source>
</reference>
<dbReference type="SUPFAM" id="SSF49503">
    <property type="entry name" value="Cupredoxins"/>
    <property type="match status" value="1"/>
</dbReference>
<dbReference type="InterPro" id="IPR008972">
    <property type="entry name" value="Cupredoxin"/>
</dbReference>
<name>A0A537IW69_9BACT</name>
<comment type="caution">
    <text evidence="5">The sequence shown here is derived from an EMBL/GenBank/DDBJ whole genome shotgun (WGS) entry which is preliminary data.</text>
</comment>
<gene>
    <name evidence="5" type="ORF">E6H05_06720</name>
</gene>
<dbReference type="AlphaFoldDB" id="A0A537IW69"/>
<dbReference type="InterPro" id="IPR028096">
    <property type="entry name" value="EfeO_Cupredoxin"/>
</dbReference>
<feature type="chain" id="PRO_5021967580" description="EfeO-type cupredoxin-like domain-containing protein" evidence="3">
    <location>
        <begin position="23"/>
        <end position="129"/>
    </location>
</feature>
<evidence type="ECO:0000259" key="4">
    <source>
        <dbReference type="Pfam" id="PF13473"/>
    </source>
</evidence>
<proteinExistence type="predicted"/>
<evidence type="ECO:0000256" key="1">
    <source>
        <dbReference type="ARBA" id="ARBA00022723"/>
    </source>
</evidence>
<protein>
    <recommendedName>
        <fullName evidence="4">EfeO-type cupredoxin-like domain-containing protein</fullName>
    </recommendedName>
</protein>
<evidence type="ECO:0000256" key="2">
    <source>
        <dbReference type="ARBA" id="ARBA00023008"/>
    </source>
</evidence>
<evidence type="ECO:0000313" key="6">
    <source>
        <dbReference type="Proteomes" id="UP000318834"/>
    </source>
</evidence>
<evidence type="ECO:0000313" key="5">
    <source>
        <dbReference type="EMBL" id="TMI75312.1"/>
    </source>
</evidence>
<keyword evidence="3" id="KW-0732">Signal</keyword>
<accession>A0A537IW69</accession>
<organism evidence="5 6">
    <name type="scientific">Candidatus Segetimicrobium genomatis</name>
    <dbReference type="NCBI Taxonomy" id="2569760"/>
    <lineage>
        <taxon>Bacteria</taxon>
        <taxon>Bacillati</taxon>
        <taxon>Candidatus Sysuimicrobiota</taxon>
        <taxon>Candidatus Sysuimicrobiia</taxon>
        <taxon>Candidatus Sysuimicrobiales</taxon>
        <taxon>Candidatus Segetimicrobiaceae</taxon>
        <taxon>Candidatus Segetimicrobium</taxon>
    </lineage>
</organism>